<evidence type="ECO:0008006" key="4">
    <source>
        <dbReference type="Google" id="ProtNLM"/>
    </source>
</evidence>
<proteinExistence type="predicted"/>
<protein>
    <recommendedName>
        <fullName evidence="4">Sugar transporter</fullName>
    </recommendedName>
</protein>
<dbReference type="RefSeq" id="WP_106461979.1">
    <property type="nucleotide sequence ID" value="NZ_PXOQ01000006.1"/>
</dbReference>
<feature type="transmembrane region" description="Helical" evidence="1">
    <location>
        <begin position="56"/>
        <end position="79"/>
    </location>
</feature>
<gene>
    <name evidence="2" type="ORF">C7H52_00815</name>
</gene>
<accession>A0A2T1NG06</accession>
<dbReference type="Proteomes" id="UP000238426">
    <property type="component" value="Unassembled WGS sequence"/>
</dbReference>
<keyword evidence="1" id="KW-1133">Transmembrane helix</keyword>
<keyword evidence="3" id="KW-1185">Reference proteome</keyword>
<organism evidence="2 3">
    <name type="scientific">Aurantibacter aestuarii</name>
    <dbReference type="NCBI Taxonomy" id="1266046"/>
    <lineage>
        <taxon>Bacteria</taxon>
        <taxon>Pseudomonadati</taxon>
        <taxon>Bacteroidota</taxon>
        <taxon>Flavobacteriia</taxon>
        <taxon>Flavobacteriales</taxon>
        <taxon>Flavobacteriaceae</taxon>
        <taxon>Aurantibacter</taxon>
    </lineage>
</organism>
<evidence type="ECO:0000313" key="3">
    <source>
        <dbReference type="Proteomes" id="UP000238426"/>
    </source>
</evidence>
<feature type="transmembrane region" description="Helical" evidence="1">
    <location>
        <begin position="86"/>
        <end position="105"/>
    </location>
</feature>
<feature type="transmembrane region" description="Helical" evidence="1">
    <location>
        <begin position="12"/>
        <end position="36"/>
    </location>
</feature>
<comment type="caution">
    <text evidence="2">The sequence shown here is derived from an EMBL/GenBank/DDBJ whole genome shotgun (WGS) entry which is preliminary data.</text>
</comment>
<reference evidence="2 3" key="1">
    <citation type="submission" date="2018-03" db="EMBL/GenBank/DDBJ databases">
        <title>Mesoflavibacter sp. HG37 and Mesoflavibacter sp. HG96 sp.nov., two marine bacteria isolated from seawater of Western Pacific Ocean.</title>
        <authorList>
            <person name="Cheng H."/>
            <person name="Wu Y.-H."/>
            <person name="Guo L.-L."/>
            <person name="Xu X.-W."/>
        </authorList>
    </citation>
    <scope>NUCLEOTIDE SEQUENCE [LARGE SCALE GENOMIC DNA]</scope>
    <source>
        <strain evidence="2 3">KCTC 32269</strain>
    </source>
</reference>
<dbReference type="EMBL" id="PXOQ01000006">
    <property type="protein sequence ID" value="PSG91686.1"/>
    <property type="molecule type" value="Genomic_DNA"/>
</dbReference>
<dbReference type="OrthoDB" id="1143964at2"/>
<name>A0A2T1NG06_9FLAO</name>
<keyword evidence="1" id="KW-0812">Transmembrane</keyword>
<keyword evidence="1" id="KW-0472">Membrane</keyword>
<sequence>MNQIIVKIPKWFWALAIIALLWNLMGVISFFAHTFITDEAIAQLPENERALYGEYPIWTTIVFAIAVFFGLLGSLGLLLRKKWAKLAFIISLCGIIPQMIHNVFFTKSIEVYGPGQAASMPIMVILFAVFLIWFSNYAIKKNWLN</sequence>
<evidence type="ECO:0000313" key="2">
    <source>
        <dbReference type="EMBL" id="PSG91686.1"/>
    </source>
</evidence>
<evidence type="ECO:0000256" key="1">
    <source>
        <dbReference type="SAM" id="Phobius"/>
    </source>
</evidence>
<dbReference type="AlphaFoldDB" id="A0A2T1NG06"/>
<feature type="transmembrane region" description="Helical" evidence="1">
    <location>
        <begin position="117"/>
        <end position="139"/>
    </location>
</feature>